<evidence type="ECO:0000313" key="3">
    <source>
        <dbReference type="Proteomes" id="UP001176883"/>
    </source>
</evidence>
<proteinExistence type="predicted"/>
<protein>
    <submittedName>
        <fullName evidence="2">Uncharacterized protein</fullName>
    </submittedName>
</protein>
<name>A0ABT8W8P9_9FLAO</name>
<dbReference type="Proteomes" id="UP001176883">
    <property type="component" value="Unassembled WGS sequence"/>
</dbReference>
<reference evidence="2" key="1">
    <citation type="submission" date="2023-07" db="EMBL/GenBank/DDBJ databases">
        <title>Two novel species in the genus Flavivirga.</title>
        <authorList>
            <person name="Kwon K."/>
        </authorList>
    </citation>
    <scope>NUCLEOTIDE SEQUENCE</scope>
    <source>
        <strain evidence="2">KCTC 52353</strain>
    </source>
</reference>
<evidence type="ECO:0000256" key="1">
    <source>
        <dbReference type="SAM" id="Phobius"/>
    </source>
</evidence>
<keyword evidence="1" id="KW-0472">Membrane</keyword>
<accession>A0ABT8W8P9</accession>
<dbReference type="EMBL" id="JAUOEK010000072">
    <property type="protein sequence ID" value="MDO5969466.1"/>
    <property type="molecule type" value="Genomic_DNA"/>
</dbReference>
<organism evidence="2 3">
    <name type="scientific">Flavivirga aquimarina</name>
    <dbReference type="NCBI Taxonomy" id="2027862"/>
    <lineage>
        <taxon>Bacteria</taxon>
        <taxon>Pseudomonadati</taxon>
        <taxon>Bacteroidota</taxon>
        <taxon>Flavobacteriia</taxon>
        <taxon>Flavobacteriales</taxon>
        <taxon>Flavobacteriaceae</taxon>
        <taxon>Flavivirga</taxon>
    </lineage>
</organism>
<feature type="transmembrane region" description="Helical" evidence="1">
    <location>
        <begin position="93"/>
        <end position="113"/>
    </location>
</feature>
<sequence length="163" mass="19803">MVEQKTKALNKYYRKQVWSCFKEFFKLPKIVITLFSIWALNTIVHFLNDKTYLMISIITIIIFFQFYHLIRLKIRIKRRFKRTDKKWLFENSILQLRGIIHFLNIGVWGQVLFKPDRVWNSTSELMVSICIILYLLISYISIKIVPEKLKMKVLKEYSEYNLL</sequence>
<keyword evidence="1" id="KW-1133">Transmembrane helix</keyword>
<gene>
    <name evidence="2" type="ORF">Q4Q35_06570</name>
</gene>
<dbReference type="RefSeq" id="WP_303277157.1">
    <property type="nucleotide sequence ID" value="NZ_JAUOEK010000072.1"/>
</dbReference>
<keyword evidence="3" id="KW-1185">Reference proteome</keyword>
<evidence type="ECO:0000313" key="2">
    <source>
        <dbReference type="EMBL" id="MDO5969466.1"/>
    </source>
</evidence>
<feature type="transmembrane region" description="Helical" evidence="1">
    <location>
        <begin position="30"/>
        <end position="47"/>
    </location>
</feature>
<feature type="transmembrane region" description="Helical" evidence="1">
    <location>
        <begin position="125"/>
        <end position="145"/>
    </location>
</feature>
<feature type="transmembrane region" description="Helical" evidence="1">
    <location>
        <begin position="53"/>
        <end position="72"/>
    </location>
</feature>
<comment type="caution">
    <text evidence="2">The sequence shown here is derived from an EMBL/GenBank/DDBJ whole genome shotgun (WGS) entry which is preliminary data.</text>
</comment>
<keyword evidence="1" id="KW-0812">Transmembrane</keyword>